<evidence type="ECO:0000259" key="2">
    <source>
        <dbReference type="Pfam" id="PF00534"/>
    </source>
</evidence>
<protein>
    <submittedName>
        <fullName evidence="4">Glycosyl transferase group 1</fullName>
    </submittedName>
</protein>
<gene>
    <name evidence="4" type="ordered locus">Caur_0084</name>
</gene>
<dbReference type="InterPro" id="IPR028098">
    <property type="entry name" value="Glyco_trans_4-like_N"/>
</dbReference>
<dbReference type="PATRIC" id="fig|324602.8.peg.94"/>
<dbReference type="InParanoid" id="A9WBD1"/>
<evidence type="ECO:0000256" key="1">
    <source>
        <dbReference type="ARBA" id="ARBA00022679"/>
    </source>
</evidence>
<dbReference type="KEGG" id="cau:Caur_0084"/>
<organism evidence="4 5">
    <name type="scientific">Chloroflexus aurantiacus (strain ATCC 29366 / DSM 635 / J-10-fl)</name>
    <dbReference type="NCBI Taxonomy" id="324602"/>
    <lineage>
        <taxon>Bacteria</taxon>
        <taxon>Bacillati</taxon>
        <taxon>Chloroflexota</taxon>
        <taxon>Chloroflexia</taxon>
        <taxon>Chloroflexales</taxon>
        <taxon>Chloroflexineae</taxon>
        <taxon>Chloroflexaceae</taxon>
        <taxon>Chloroflexus</taxon>
    </lineage>
</organism>
<dbReference type="Pfam" id="PF13439">
    <property type="entry name" value="Glyco_transf_4"/>
    <property type="match status" value="1"/>
</dbReference>
<dbReference type="Gene3D" id="3.40.50.2000">
    <property type="entry name" value="Glycogen Phosphorylase B"/>
    <property type="match status" value="2"/>
</dbReference>
<dbReference type="PANTHER" id="PTHR46401:SF2">
    <property type="entry name" value="GLYCOSYLTRANSFERASE WBBK-RELATED"/>
    <property type="match status" value="1"/>
</dbReference>
<evidence type="ECO:0000313" key="4">
    <source>
        <dbReference type="EMBL" id="ABY33338.1"/>
    </source>
</evidence>
<dbReference type="InterPro" id="IPR001296">
    <property type="entry name" value="Glyco_trans_1"/>
</dbReference>
<proteinExistence type="predicted"/>
<dbReference type="Proteomes" id="UP000002008">
    <property type="component" value="Chromosome"/>
</dbReference>
<dbReference type="GO" id="GO:0016757">
    <property type="term" value="F:glycosyltransferase activity"/>
    <property type="evidence" value="ECO:0000318"/>
    <property type="project" value="GO_Central"/>
</dbReference>
<evidence type="ECO:0000313" key="5">
    <source>
        <dbReference type="Proteomes" id="UP000002008"/>
    </source>
</evidence>
<name>A9WBD1_CHLAA</name>
<dbReference type="RefSeq" id="WP_012255994.1">
    <property type="nucleotide sequence ID" value="NC_010175.1"/>
</dbReference>
<dbReference type="FunFam" id="3.40.50.2000:FF:000119">
    <property type="entry name" value="Glycosyl transferase group 1"/>
    <property type="match status" value="1"/>
</dbReference>
<accession>A9WBD1</accession>
<dbReference type="CAZy" id="GT4">
    <property type="family name" value="Glycosyltransferase Family 4"/>
</dbReference>
<feature type="domain" description="Glycosyltransferase subfamily 4-like N-terminal" evidence="3">
    <location>
        <begin position="18"/>
        <end position="166"/>
    </location>
</feature>
<feature type="domain" description="Glycosyl transferase family 1" evidence="2">
    <location>
        <begin position="190"/>
        <end position="344"/>
    </location>
</feature>
<reference evidence="5" key="1">
    <citation type="journal article" date="2011" name="BMC Genomics">
        <title>Complete genome sequence of the filamentous anoxygenic phototrophic bacterium Chloroflexus aurantiacus.</title>
        <authorList>
            <person name="Tang K.H."/>
            <person name="Barry K."/>
            <person name="Chertkov O."/>
            <person name="Dalin E."/>
            <person name="Han C.S."/>
            <person name="Hauser L.J."/>
            <person name="Honchak B.M."/>
            <person name="Karbach L.E."/>
            <person name="Land M.L."/>
            <person name="Lapidus A."/>
            <person name="Larimer F.W."/>
            <person name="Mikhailova N."/>
            <person name="Pitluck S."/>
            <person name="Pierson B.K."/>
            <person name="Blankenship R.E."/>
        </authorList>
    </citation>
    <scope>NUCLEOTIDE SEQUENCE [LARGE SCALE GENOMIC DNA]</scope>
    <source>
        <strain evidence="5">ATCC 29366 / DSM 635 / J-10-fl</strain>
    </source>
</reference>
<dbReference type="eggNOG" id="COG0438">
    <property type="taxonomic scope" value="Bacteria"/>
</dbReference>
<keyword evidence="1 4" id="KW-0808">Transferase</keyword>
<evidence type="ECO:0000259" key="3">
    <source>
        <dbReference type="Pfam" id="PF13439"/>
    </source>
</evidence>
<keyword evidence="5" id="KW-1185">Reference proteome</keyword>
<dbReference type="EnsemblBacteria" id="ABY33338">
    <property type="protein sequence ID" value="ABY33338"/>
    <property type="gene ID" value="Caur_0084"/>
</dbReference>
<dbReference type="CDD" id="cd03809">
    <property type="entry name" value="GT4_MtfB-like"/>
    <property type="match status" value="1"/>
</dbReference>
<dbReference type="SUPFAM" id="SSF53756">
    <property type="entry name" value="UDP-Glycosyltransferase/glycogen phosphorylase"/>
    <property type="match status" value="1"/>
</dbReference>
<dbReference type="HOGENOM" id="CLU_009583_27_6_0"/>
<dbReference type="GO" id="GO:0009103">
    <property type="term" value="P:lipopolysaccharide biosynthetic process"/>
    <property type="evidence" value="ECO:0000318"/>
    <property type="project" value="GO_Central"/>
</dbReference>
<dbReference type="EMBL" id="CP000909">
    <property type="protein sequence ID" value="ABY33338.1"/>
    <property type="molecule type" value="Genomic_DNA"/>
</dbReference>
<dbReference type="STRING" id="324602.Caur_0084"/>
<dbReference type="PANTHER" id="PTHR46401">
    <property type="entry name" value="GLYCOSYLTRANSFERASE WBBK-RELATED"/>
    <property type="match status" value="1"/>
</dbReference>
<dbReference type="Pfam" id="PF00534">
    <property type="entry name" value="Glycos_transf_1"/>
    <property type="match status" value="1"/>
</dbReference>
<sequence>MIVIDIDASRVTVAQRTGTERYSYELIAALDRIAPSDIHFRLYVNGRRDQLPPVSERATIHDIRLPRLWTHLRLGPTSWRARPHVLFVPAHVVPLLHPPTVVTIHDVGYRAFPETHTARRRLELELTTRWSLRAARHVITISHATKRDLINWYGADPNRITVTHLGCSSIFAPPADPRVVAAVTAHYGLDQRPYLLYIGTVQPRKNLSRVIDALALTIAAGYDLDLVIAGKRGWLSEPIERRAGELGIANRVHFTGFVADADLPALLAGALAFVFPSLYEGFGMPVVEAMACGTPVITSTSSSLPEIAGDAALLVDPLDTNAIAAAIMRLSDDQDLRATLRQRGLARAHLFNWETCARQTLAVLLQQSR</sequence>
<dbReference type="AlphaFoldDB" id="A9WBD1"/>